<accession>A0A4R0R938</accession>
<sequence>MAAKAAALKEQGNVKFKGRLFREAAAFYAQAEKADPKEVVYPSNLSASFYELGDYAACFQAICRATSKTPTTDDSTPLVQRLSTRLAKSLSYGVRSGAITSPDLRKQKVVVERLSRVAENTTSNAELTASWNEWNRVQSETDHVREHASDAKTRLSNLPKFKRAADPGLEYFSIGHDEPMSIAEDWGQDRSEPLKIKSFSQQRLSNLSFLFGGVGDGRHAFGSIIGLHRLYKDLPPVKQKAFKTHLTLLDHNPGVLARDLCILVLLDSLIQKKHDPETQAEIQATLFYTYMGIIMPPYCYRRLQDTIDATITNLQKSPPKVPKWVHIVDEAIPGIINGLRYWQSCKTTKTTQGILQHHKMSEISGLMNLLNPVKQLRVSPLDLANEEAVRIRKEASAIAVSNLPDEEVIRQMVPQVPLDPLPPVSQPAKRKDWIRAARELMLEIMNEANDKEAEDARRVNDEIEVEKKWYAQLRAFMPPSALRSRHEGFDELWQALSDPRSKQSKTNALISKVKSQILTTWQPNVTVCDKIKDRNTGYPDLNRDMMSAVELVKRVNERLVVWHCRDKGSPSFAIVNTFFDHVADGLKALEGRITLEILQGDLMHELAKMRMGTDHSRPSRFPRSYTRMWLSNVPDFTHGVLSMAMYCAPNLETQPDSVTASNCLLNTGAWKDGQQICYNYAHLFPEDAPRLLGCEILEADPWKVVTVRRIQHPIPLHKLASQEELHTWLSRILFSILCPGSMAQNFAGRIYYPNNLVTFIDLLIHLHGVGFPSHWLSGYLTSVLTDTLVSDVAPYVGSLPIPVSERGRRVARRKVNLKPWHADLENILAVSHEALPFPIALPGATSAEDLVTLSVPAPKHLASFVTAANLLIAFFPVMTLVFYKPSEHTAESLAKNMHRVLEGKMGNDDSVQVLTMVDLFDMWNGVIRWRMSKERVKKMKKEQWVMSPCRFDVQEAAISQFFASDSWKEEA</sequence>
<dbReference type="Pfam" id="PF14737">
    <property type="entry name" value="DUF4470"/>
    <property type="match status" value="1"/>
</dbReference>
<reference evidence="3 4" key="1">
    <citation type="submission" date="2018-11" db="EMBL/GenBank/DDBJ databases">
        <title>Genome assembly of Steccherinum ochraceum LE-BIN_3174, the white-rot fungus of the Steccherinaceae family (The Residual Polyporoid clade, Polyporales, Basidiomycota).</title>
        <authorList>
            <person name="Fedorova T.V."/>
            <person name="Glazunova O.A."/>
            <person name="Landesman E.O."/>
            <person name="Moiseenko K.V."/>
            <person name="Psurtseva N.V."/>
            <person name="Savinova O.S."/>
            <person name="Shakhova N.V."/>
            <person name="Tyazhelova T.V."/>
            <person name="Vasina D.V."/>
        </authorList>
    </citation>
    <scope>NUCLEOTIDE SEQUENCE [LARGE SCALE GENOMIC DNA]</scope>
    <source>
        <strain evidence="3 4">LE-BIN_3174</strain>
    </source>
</reference>
<dbReference type="Proteomes" id="UP000292702">
    <property type="component" value="Unassembled WGS sequence"/>
</dbReference>
<dbReference type="InterPro" id="IPR027974">
    <property type="entry name" value="DUF4470"/>
</dbReference>
<feature type="coiled-coil region" evidence="1">
    <location>
        <begin position="434"/>
        <end position="466"/>
    </location>
</feature>
<protein>
    <recommendedName>
        <fullName evidence="2">DUF4470 domain-containing protein</fullName>
    </recommendedName>
</protein>
<dbReference type="InterPro" id="IPR011990">
    <property type="entry name" value="TPR-like_helical_dom_sf"/>
</dbReference>
<dbReference type="SUPFAM" id="SSF48452">
    <property type="entry name" value="TPR-like"/>
    <property type="match status" value="1"/>
</dbReference>
<evidence type="ECO:0000313" key="4">
    <source>
        <dbReference type="Proteomes" id="UP000292702"/>
    </source>
</evidence>
<evidence type="ECO:0000259" key="2">
    <source>
        <dbReference type="Pfam" id="PF14737"/>
    </source>
</evidence>
<organism evidence="3 4">
    <name type="scientific">Steccherinum ochraceum</name>
    <dbReference type="NCBI Taxonomy" id="92696"/>
    <lineage>
        <taxon>Eukaryota</taxon>
        <taxon>Fungi</taxon>
        <taxon>Dikarya</taxon>
        <taxon>Basidiomycota</taxon>
        <taxon>Agaricomycotina</taxon>
        <taxon>Agaricomycetes</taxon>
        <taxon>Polyporales</taxon>
        <taxon>Steccherinaceae</taxon>
        <taxon>Steccherinum</taxon>
    </lineage>
</organism>
<evidence type="ECO:0000256" key="1">
    <source>
        <dbReference type="SAM" id="Coils"/>
    </source>
</evidence>
<proteinExistence type="predicted"/>
<feature type="domain" description="DUF4470" evidence="2">
    <location>
        <begin position="190"/>
        <end position="289"/>
    </location>
</feature>
<gene>
    <name evidence="3" type="ORF">EIP91_005905</name>
</gene>
<dbReference type="EMBL" id="RWJN01000319">
    <property type="protein sequence ID" value="TCD63146.1"/>
    <property type="molecule type" value="Genomic_DNA"/>
</dbReference>
<dbReference type="AlphaFoldDB" id="A0A4R0R938"/>
<evidence type="ECO:0000313" key="3">
    <source>
        <dbReference type="EMBL" id="TCD63146.1"/>
    </source>
</evidence>
<dbReference type="OrthoDB" id="2423701at2759"/>
<name>A0A4R0R938_9APHY</name>
<comment type="caution">
    <text evidence="3">The sequence shown here is derived from an EMBL/GenBank/DDBJ whole genome shotgun (WGS) entry which is preliminary data.</text>
</comment>
<dbReference type="Gene3D" id="1.25.40.10">
    <property type="entry name" value="Tetratricopeptide repeat domain"/>
    <property type="match status" value="1"/>
</dbReference>
<keyword evidence="1" id="KW-0175">Coiled coil</keyword>
<keyword evidence="4" id="KW-1185">Reference proteome</keyword>